<evidence type="ECO:0008006" key="6">
    <source>
        <dbReference type="Google" id="ProtNLM"/>
    </source>
</evidence>
<accession>A0A6L3UX02</accession>
<dbReference type="AlphaFoldDB" id="A0A6L3UX02"/>
<feature type="chain" id="PRO_5039411391" description="Preprotein translocase subunit Tim44" evidence="3">
    <location>
        <begin position="21"/>
        <end position="148"/>
    </location>
</feature>
<organism evidence="4 5">
    <name type="scientific">Cytobacillus depressus</name>
    <dbReference type="NCBI Taxonomy" id="1602942"/>
    <lineage>
        <taxon>Bacteria</taxon>
        <taxon>Bacillati</taxon>
        <taxon>Bacillota</taxon>
        <taxon>Bacilli</taxon>
        <taxon>Bacillales</taxon>
        <taxon>Bacillaceae</taxon>
        <taxon>Cytobacillus</taxon>
    </lineage>
</organism>
<protein>
    <recommendedName>
        <fullName evidence="6">Preprotein translocase subunit Tim44</fullName>
    </recommendedName>
</protein>
<dbReference type="RefSeq" id="WP_151537493.1">
    <property type="nucleotide sequence ID" value="NZ_WBOS01000027.1"/>
</dbReference>
<evidence type="ECO:0000256" key="1">
    <source>
        <dbReference type="SAM" id="MobiDB-lite"/>
    </source>
</evidence>
<name>A0A6L3UX02_9BACI</name>
<evidence type="ECO:0000313" key="4">
    <source>
        <dbReference type="EMBL" id="KAB2328591.1"/>
    </source>
</evidence>
<feature type="signal peptide" evidence="3">
    <location>
        <begin position="1"/>
        <end position="20"/>
    </location>
</feature>
<feature type="transmembrane region" description="Helical" evidence="2">
    <location>
        <begin position="110"/>
        <end position="134"/>
    </location>
</feature>
<keyword evidence="2" id="KW-0812">Transmembrane</keyword>
<proteinExistence type="predicted"/>
<feature type="transmembrane region" description="Helical" evidence="2">
    <location>
        <begin position="83"/>
        <end position="103"/>
    </location>
</feature>
<keyword evidence="5" id="KW-1185">Reference proteome</keyword>
<comment type="caution">
    <text evidence="4">The sequence shown here is derived from an EMBL/GenBank/DDBJ whole genome shotgun (WGS) entry which is preliminary data.</text>
</comment>
<dbReference type="EMBL" id="WBOS01000027">
    <property type="protein sequence ID" value="KAB2328591.1"/>
    <property type="molecule type" value="Genomic_DNA"/>
</dbReference>
<gene>
    <name evidence="4" type="ORF">F7731_25065</name>
</gene>
<feature type="region of interest" description="Disordered" evidence="1">
    <location>
        <begin position="41"/>
        <end position="77"/>
    </location>
</feature>
<keyword evidence="2" id="KW-0472">Membrane</keyword>
<evidence type="ECO:0000313" key="5">
    <source>
        <dbReference type="Proteomes" id="UP000481030"/>
    </source>
</evidence>
<evidence type="ECO:0000256" key="2">
    <source>
        <dbReference type="SAM" id="Phobius"/>
    </source>
</evidence>
<keyword evidence="3" id="KW-0732">Signal</keyword>
<dbReference type="Proteomes" id="UP000481030">
    <property type="component" value="Unassembled WGS sequence"/>
</dbReference>
<sequence length="148" mass="15800">MKKILAALLTTALIFSPVGNIVFKDHATTVEAKGYKSGKKSFNINNNKSTNNSNFQNKKTEPSAAKKPANTTNPKGGFMSGGLMKGLMLGGLAGLLFGSLFANMGALGSILGLIINVLAIVVLISIIRKIFAFFKNNKKDQDPNPWRG</sequence>
<reference evidence="4 5" key="1">
    <citation type="journal article" date="2016" name="Antonie Van Leeuwenhoek">
        <title>Bacillus depressus sp. nov., isolated from soil of a sunflower field.</title>
        <authorList>
            <person name="Wei X."/>
            <person name="Xin D."/>
            <person name="Xin Y."/>
            <person name="Zhang H."/>
            <person name="Wang T."/>
            <person name="Zhang J."/>
        </authorList>
    </citation>
    <scope>NUCLEOTIDE SEQUENCE [LARGE SCALE GENOMIC DNA]</scope>
    <source>
        <strain evidence="4 5">BZ1</strain>
    </source>
</reference>
<keyword evidence="2" id="KW-1133">Transmembrane helix</keyword>
<feature type="compositionally biased region" description="Low complexity" evidence="1">
    <location>
        <begin position="41"/>
        <end position="57"/>
    </location>
</feature>
<evidence type="ECO:0000256" key="3">
    <source>
        <dbReference type="SAM" id="SignalP"/>
    </source>
</evidence>